<dbReference type="KEGG" id="ehx:EMIHUDRAFT_213408"/>
<feature type="region of interest" description="Disordered" evidence="1">
    <location>
        <begin position="1"/>
        <end position="79"/>
    </location>
</feature>
<dbReference type="HOGENOM" id="CLU_2611059_0_0_1"/>
<evidence type="ECO:0000313" key="3">
    <source>
        <dbReference type="Proteomes" id="UP000013827"/>
    </source>
</evidence>
<name>A0A0D3IN22_EMIH1</name>
<keyword evidence="3" id="KW-1185">Reference proteome</keyword>
<dbReference type="AlphaFoldDB" id="A0A0D3IN22"/>
<dbReference type="PaxDb" id="2903-EOD12657"/>
<reference evidence="3" key="1">
    <citation type="journal article" date="2013" name="Nature">
        <title>Pan genome of the phytoplankton Emiliania underpins its global distribution.</title>
        <authorList>
            <person name="Read B.A."/>
            <person name="Kegel J."/>
            <person name="Klute M.J."/>
            <person name="Kuo A."/>
            <person name="Lefebvre S.C."/>
            <person name="Maumus F."/>
            <person name="Mayer C."/>
            <person name="Miller J."/>
            <person name="Monier A."/>
            <person name="Salamov A."/>
            <person name="Young J."/>
            <person name="Aguilar M."/>
            <person name="Claverie J.M."/>
            <person name="Frickenhaus S."/>
            <person name="Gonzalez K."/>
            <person name="Herman E.K."/>
            <person name="Lin Y.C."/>
            <person name="Napier J."/>
            <person name="Ogata H."/>
            <person name="Sarno A.F."/>
            <person name="Shmutz J."/>
            <person name="Schroeder D."/>
            <person name="de Vargas C."/>
            <person name="Verret F."/>
            <person name="von Dassow P."/>
            <person name="Valentin K."/>
            <person name="Van de Peer Y."/>
            <person name="Wheeler G."/>
            <person name="Dacks J.B."/>
            <person name="Delwiche C.F."/>
            <person name="Dyhrman S.T."/>
            <person name="Glockner G."/>
            <person name="John U."/>
            <person name="Richards T."/>
            <person name="Worden A.Z."/>
            <person name="Zhang X."/>
            <person name="Grigoriev I.V."/>
            <person name="Allen A.E."/>
            <person name="Bidle K."/>
            <person name="Borodovsky M."/>
            <person name="Bowler C."/>
            <person name="Brownlee C."/>
            <person name="Cock J.M."/>
            <person name="Elias M."/>
            <person name="Gladyshev V.N."/>
            <person name="Groth M."/>
            <person name="Guda C."/>
            <person name="Hadaegh A."/>
            <person name="Iglesias-Rodriguez M.D."/>
            <person name="Jenkins J."/>
            <person name="Jones B.M."/>
            <person name="Lawson T."/>
            <person name="Leese F."/>
            <person name="Lindquist E."/>
            <person name="Lobanov A."/>
            <person name="Lomsadze A."/>
            <person name="Malik S.B."/>
            <person name="Marsh M.E."/>
            <person name="Mackinder L."/>
            <person name="Mock T."/>
            <person name="Mueller-Roeber B."/>
            <person name="Pagarete A."/>
            <person name="Parker M."/>
            <person name="Probert I."/>
            <person name="Quesneville H."/>
            <person name="Raines C."/>
            <person name="Rensing S.A."/>
            <person name="Riano-Pachon D.M."/>
            <person name="Richier S."/>
            <person name="Rokitta S."/>
            <person name="Shiraiwa Y."/>
            <person name="Soanes D.M."/>
            <person name="van der Giezen M."/>
            <person name="Wahlund T.M."/>
            <person name="Williams B."/>
            <person name="Wilson W."/>
            <person name="Wolfe G."/>
            <person name="Wurch L.L."/>
        </authorList>
    </citation>
    <scope>NUCLEOTIDE SEQUENCE</scope>
</reference>
<accession>A0A0D3IN22</accession>
<evidence type="ECO:0000313" key="2">
    <source>
        <dbReference type="EnsemblProtists" id="EOD12657"/>
    </source>
</evidence>
<organism evidence="2 3">
    <name type="scientific">Emiliania huxleyi (strain CCMP1516)</name>
    <dbReference type="NCBI Taxonomy" id="280463"/>
    <lineage>
        <taxon>Eukaryota</taxon>
        <taxon>Haptista</taxon>
        <taxon>Haptophyta</taxon>
        <taxon>Prymnesiophyceae</taxon>
        <taxon>Isochrysidales</taxon>
        <taxon>Noelaerhabdaceae</taxon>
        <taxon>Emiliania</taxon>
    </lineage>
</organism>
<feature type="compositionally biased region" description="Low complexity" evidence="1">
    <location>
        <begin position="28"/>
        <end position="40"/>
    </location>
</feature>
<evidence type="ECO:0000256" key="1">
    <source>
        <dbReference type="SAM" id="MobiDB-lite"/>
    </source>
</evidence>
<protein>
    <submittedName>
        <fullName evidence="2">Uncharacterized protein</fullName>
    </submittedName>
</protein>
<dbReference type="GeneID" id="17258756"/>
<reference evidence="2" key="2">
    <citation type="submission" date="2024-10" db="UniProtKB">
        <authorList>
            <consortium name="EnsemblProtists"/>
        </authorList>
    </citation>
    <scope>IDENTIFICATION</scope>
</reference>
<dbReference type="EnsemblProtists" id="EOD12657">
    <property type="protein sequence ID" value="EOD12657"/>
    <property type="gene ID" value="EMIHUDRAFT_213408"/>
</dbReference>
<sequence>MVQATLQPATCKKAAKLGHDVHGPRAPGSAHGSAHSSAHGSTHDSAHGSAHGLAGHVSRAGTLPRVQPEALDRSTAQVG</sequence>
<dbReference type="Proteomes" id="UP000013827">
    <property type="component" value="Unassembled WGS sequence"/>
</dbReference>
<proteinExistence type="predicted"/>
<dbReference type="RefSeq" id="XP_005765086.1">
    <property type="nucleotide sequence ID" value="XM_005765029.1"/>
</dbReference>